<dbReference type="Pfam" id="PF03372">
    <property type="entry name" value="Exo_endo_phos"/>
    <property type="match status" value="1"/>
</dbReference>
<dbReference type="Proteomes" id="UP000823388">
    <property type="component" value="Chromosome 4K"/>
</dbReference>
<accession>A0A8T0TMM4</accession>
<dbReference type="GO" id="GO:0003824">
    <property type="term" value="F:catalytic activity"/>
    <property type="evidence" value="ECO:0007669"/>
    <property type="project" value="InterPro"/>
</dbReference>
<reference evidence="2" key="1">
    <citation type="submission" date="2020-05" db="EMBL/GenBank/DDBJ databases">
        <title>WGS assembly of Panicum virgatum.</title>
        <authorList>
            <person name="Lovell J.T."/>
            <person name="Jenkins J."/>
            <person name="Shu S."/>
            <person name="Juenger T.E."/>
            <person name="Schmutz J."/>
        </authorList>
    </citation>
    <scope>NUCLEOTIDE SEQUENCE</scope>
    <source>
        <strain evidence="2">AP13</strain>
    </source>
</reference>
<name>A0A8T0TMM4_PANVG</name>
<evidence type="ECO:0000313" key="2">
    <source>
        <dbReference type="EMBL" id="KAG2611447.1"/>
    </source>
</evidence>
<dbReference type="Gene3D" id="3.60.10.10">
    <property type="entry name" value="Endonuclease/exonuclease/phosphatase"/>
    <property type="match status" value="1"/>
</dbReference>
<dbReference type="InterPro" id="IPR005135">
    <property type="entry name" value="Endo/exonuclease/phosphatase"/>
</dbReference>
<proteinExistence type="predicted"/>
<dbReference type="SUPFAM" id="SSF56219">
    <property type="entry name" value="DNase I-like"/>
    <property type="match status" value="1"/>
</dbReference>
<feature type="domain" description="Endonuclease/exonuclease/phosphatase" evidence="1">
    <location>
        <begin position="5"/>
        <end position="225"/>
    </location>
</feature>
<dbReference type="InterPro" id="IPR036691">
    <property type="entry name" value="Endo/exonu/phosph_ase_sf"/>
</dbReference>
<keyword evidence="3" id="KW-1185">Reference proteome</keyword>
<dbReference type="EMBL" id="CM029043">
    <property type="protein sequence ID" value="KAG2611447.1"/>
    <property type="molecule type" value="Genomic_DNA"/>
</dbReference>
<dbReference type="PANTHER" id="PTHR19446">
    <property type="entry name" value="REVERSE TRANSCRIPTASES"/>
    <property type="match status" value="1"/>
</dbReference>
<dbReference type="AlphaFoldDB" id="A0A8T0TMM4"/>
<comment type="caution">
    <text evidence="2">The sequence shown here is derived from an EMBL/GenBank/DDBJ whole genome shotgun (WGS) entry which is preliminary data.</text>
</comment>
<evidence type="ECO:0000259" key="1">
    <source>
        <dbReference type="Pfam" id="PF03372"/>
    </source>
</evidence>
<sequence>MKGFYWNSRGLSDLAKYRYISDAIRDHKLDFVAVMETGKQDMSRSNLNRLSGDADFIWHCLPPRGRSGGILLGINSTVLDLSIIVEGEFFIKFHLRNRNDDFKWILMAVYGPAQDEFKSAFLSELVRTCQQNPLPTLIGGDFNIMRHSKEKNKNNFNPRWSFLFNAVIDSFDLREIDLTGRQYTFANSLPDPTYEKLDRALMTTEWEFKYPMVTVRALDRGISDHTPLLLETGFSRASHKNLESTGGQNSVQRWNRKLGALRKHLRGWARHHHGVYKAQKENLQSIVMDLDTQAEFRTLTNVERNQLESARDDLIKLLREEELKYYQRAKVTDVLLGDNNTRYFQMVANGKHRKKRIFSLEHEGGKIEGQYNLKGYITQFYKELFGPPEENNFTLGDRTDDIPQVSSLENAFLVAPFAEKEIRDAIFDMDHNKAPGPDGFPAEFYQQFWDVIKGDLMQMFHDLHNGDLPLFSLNFGVITLLPKTQEASKIQQYRPICLLNVSFKIFTKVATIRVNSVADNIISPSQTAFMRGRNILEVSGCTAC</sequence>
<gene>
    <name evidence="2" type="ORF">PVAP13_4KG146120</name>
</gene>
<protein>
    <recommendedName>
        <fullName evidence="1">Endonuclease/exonuclease/phosphatase domain-containing protein</fullName>
    </recommendedName>
</protein>
<organism evidence="2 3">
    <name type="scientific">Panicum virgatum</name>
    <name type="common">Blackwell switchgrass</name>
    <dbReference type="NCBI Taxonomy" id="38727"/>
    <lineage>
        <taxon>Eukaryota</taxon>
        <taxon>Viridiplantae</taxon>
        <taxon>Streptophyta</taxon>
        <taxon>Embryophyta</taxon>
        <taxon>Tracheophyta</taxon>
        <taxon>Spermatophyta</taxon>
        <taxon>Magnoliopsida</taxon>
        <taxon>Liliopsida</taxon>
        <taxon>Poales</taxon>
        <taxon>Poaceae</taxon>
        <taxon>PACMAD clade</taxon>
        <taxon>Panicoideae</taxon>
        <taxon>Panicodae</taxon>
        <taxon>Paniceae</taxon>
        <taxon>Panicinae</taxon>
        <taxon>Panicum</taxon>
        <taxon>Panicum sect. Hiantes</taxon>
    </lineage>
</organism>
<evidence type="ECO:0000313" key="3">
    <source>
        <dbReference type="Proteomes" id="UP000823388"/>
    </source>
</evidence>